<dbReference type="GO" id="GO:0006352">
    <property type="term" value="P:DNA-templated transcription initiation"/>
    <property type="evidence" value="ECO:0007669"/>
    <property type="project" value="InterPro"/>
</dbReference>
<dbReference type="Proteomes" id="UP000051581">
    <property type="component" value="Unassembled WGS sequence"/>
</dbReference>
<dbReference type="Gene3D" id="1.10.1740.10">
    <property type="match status" value="1"/>
</dbReference>
<dbReference type="EMBL" id="AZEA01000001">
    <property type="protein sequence ID" value="KRK90085.1"/>
    <property type="molecule type" value="Genomic_DNA"/>
</dbReference>
<dbReference type="GO" id="GO:0003700">
    <property type="term" value="F:DNA-binding transcription factor activity"/>
    <property type="evidence" value="ECO:0007669"/>
    <property type="project" value="InterPro"/>
</dbReference>
<dbReference type="NCBIfam" id="TIGR02937">
    <property type="entry name" value="sigma70-ECF"/>
    <property type="match status" value="1"/>
</dbReference>
<dbReference type="PATRIC" id="fig|1423808.3.peg.326"/>
<dbReference type="Pfam" id="PF04542">
    <property type="entry name" value="Sigma70_r2"/>
    <property type="match status" value="1"/>
</dbReference>
<dbReference type="RefSeq" id="WP_057823070.1">
    <property type="nucleotide sequence ID" value="NZ_AZEA01000001.1"/>
</dbReference>
<keyword evidence="3" id="KW-1185">Reference proteome</keyword>
<protein>
    <submittedName>
        <fullName evidence="2">Sigma-70 family RNA polymerase sigma factor</fullName>
    </submittedName>
</protein>
<evidence type="ECO:0000313" key="3">
    <source>
        <dbReference type="Proteomes" id="UP000051581"/>
    </source>
</evidence>
<evidence type="ECO:0000313" key="2">
    <source>
        <dbReference type="EMBL" id="KRK90085.1"/>
    </source>
</evidence>
<dbReference type="OrthoDB" id="1767844at2"/>
<dbReference type="AlphaFoldDB" id="A0A0R1L321"/>
<proteinExistence type="predicted"/>
<dbReference type="InterPro" id="IPR013325">
    <property type="entry name" value="RNA_pol_sigma_r2"/>
</dbReference>
<comment type="caution">
    <text evidence="2">The sequence shown here is derived from an EMBL/GenBank/DDBJ whole genome shotgun (WGS) entry which is preliminary data.</text>
</comment>
<name>A0A0R1L321_9LACO</name>
<organism evidence="2 3">
    <name type="scientific">Lentilactobacillus sunkii DSM 19904</name>
    <dbReference type="NCBI Taxonomy" id="1423808"/>
    <lineage>
        <taxon>Bacteria</taxon>
        <taxon>Bacillati</taxon>
        <taxon>Bacillota</taxon>
        <taxon>Bacilli</taxon>
        <taxon>Lactobacillales</taxon>
        <taxon>Lactobacillaceae</taxon>
        <taxon>Lentilactobacillus</taxon>
    </lineage>
</organism>
<gene>
    <name evidence="2" type="ORF">FD17_GL000326</name>
</gene>
<accession>A0A0R1L321</accession>
<dbReference type="InterPro" id="IPR007627">
    <property type="entry name" value="RNA_pol_sigma70_r2"/>
</dbReference>
<evidence type="ECO:0000259" key="1">
    <source>
        <dbReference type="Pfam" id="PF04542"/>
    </source>
</evidence>
<dbReference type="SUPFAM" id="SSF88946">
    <property type="entry name" value="Sigma2 domain of RNA polymerase sigma factors"/>
    <property type="match status" value="1"/>
</dbReference>
<reference evidence="2 3" key="1">
    <citation type="journal article" date="2015" name="Genome Announc.">
        <title>Expanding the biotechnology potential of lactobacilli through comparative genomics of 213 strains and associated genera.</title>
        <authorList>
            <person name="Sun Z."/>
            <person name="Harris H.M."/>
            <person name="McCann A."/>
            <person name="Guo C."/>
            <person name="Argimon S."/>
            <person name="Zhang W."/>
            <person name="Yang X."/>
            <person name="Jeffery I.B."/>
            <person name="Cooney J.C."/>
            <person name="Kagawa T.F."/>
            <person name="Liu W."/>
            <person name="Song Y."/>
            <person name="Salvetti E."/>
            <person name="Wrobel A."/>
            <person name="Rasinkangas P."/>
            <person name="Parkhill J."/>
            <person name="Rea M.C."/>
            <person name="O'Sullivan O."/>
            <person name="Ritari J."/>
            <person name="Douillard F.P."/>
            <person name="Paul Ross R."/>
            <person name="Yang R."/>
            <person name="Briner A.E."/>
            <person name="Felis G.E."/>
            <person name="de Vos W.M."/>
            <person name="Barrangou R."/>
            <person name="Klaenhammer T.R."/>
            <person name="Caufield P.W."/>
            <person name="Cui Y."/>
            <person name="Zhang H."/>
            <person name="O'Toole P.W."/>
        </authorList>
    </citation>
    <scope>NUCLEOTIDE SEQUENCE [LARGE SCALE GENOMIC DNA]</scope>
    <source>
        <strain evidence="2 3">DSM 19904</strain>
    </source>
</reference>
<dbReference type="InterPro" id="IPR014284">
    <property type="entry name" value="RNA_pol_sigma-70_dom"/>
</dbReference>
<feature type="domain" description="RNA polymerase sigma-70 region 2" evidence="1">
    <location>
        <begin position="24"/>
        <end position="91"/>
    </location>
</feature>
<sequence>MISDETFNLVQRTADRDEDAFTELFKKYYPIVRKFKRQYYINGYDKEDLDQEARIVLYRSACRFERARKVNFGTFYRFNLRNQVFDLIRVNNAKKRVPCEPLTSIEANENLYSTTIADNSASSPIDSAIVAEAFHELMSSCSPLEKEAFRLMLKKSGYTHLDPSEQRGIINAFERCRRKFNGGIN</sequence>